<name>A0A222VQ20_9PSEU</name>
<sequence length="195" mass="21306">MRKLRYGMNVTLDGYIAAPNDPSHTSGDAAIGWGGPSDELFQWWLDQELACGLSLYGRKLWETMSAYWPTGDQQPGANQAEIAFARNWRDTPKVVFSSTIDKVDWNTRLVTGDPVAEITRLKAADGAPMEVGGATLAGAAMRAGLIDEYALATYPVLVGGGTPFFTTLDGWVNLNLVETRTFPGGVILTRYETRR</sequence>
<dbReference type="GO" id="GO:0008703">
    <property type="term" value="F:5-amino-6-(5-phosphoribosylamino)uracil reductase activity"/>
    <property type="evidence" value="ECO:0007669"/>
    <property type="project" value="InterPro"/>
</dbReference>
<evidence type="ECO:0000313" key="1">
    <source>
        <dbReference type="EMBL" id="SDC26584.1"/>
    </source>
</evidence>
<proteinExistence type="predicted"/>
<dbReference type="GO" id="GO:0009231">
    <property type="term" value="P:riboflavin biosynthetic process"/>
    <property type="evidence" value="ECO:0007669"/>
    <property type="project" value="InterPro"/>
</dbReference>
<dbReference type="InterPro" id="IPR002734">
    <property type="entry name" value="RibDG_C"/>
</dbReference>
<gene>
    <name evidence="1" type="ORF">SAMN05421630_1011050</name>
</gene>
<reference evidence="1 2" key="1">
    <citation type="submission" date="2016-10" db="EMBL/GenBank/DDBJ databases">
        <authorList>
            <person name="de Groot N.N."/>
        </authorList>
    </citation>
    <scope>NUCLEOTIDE SEQUENCE [LARGE SCALE GENOMIC DNA]</scope>
    <source>
        <strain evidence="1 2">CGMCC 4.5506</strain>
    </source>
</reference>
<protein>
    <submittedName>
        <fullName evidence="1">Dihydrofolate reductase</fullName>
    </submittedName>
</protein>
<dbReference type="AlphaFoldDB" id="A0A222VQ20"/>
<organism evidence="1 2">
    <name type="scientific">Prauserella marina</name>
    <dbReference type="NCBI Taxonomy" id="530584"/>
    <lineage>
        <taxon>Bacteria</taxon>
        <taxon>Bacillati</taxon>
        <taxon>Actinomycetota</taxon>
        <taxon>Actinomycetes</taxon>
        <taxon>Pseudonocardiales</taxon>
        <taxon>Pseudonocardiaceae</taxon>
        <taxon>Prauserella</taxon>
    </lineage>
</organism>
<accession>A0A222VQ20</accession>
<dbReference type="KEGG" id="pmad:BAY61_13330"/>
<keyword evidence="2" id="KW-1185">Reference proteome</keyword>
<dbReference type="RefSeq" id="WP_091797739.1">
    <property type="nucleotide sequence ID" value="NZ_CP016353.1"/>
</dbReference>
<dbReference type="Proteomes" id="UP000199494">
    <property type="component" value="Unassembled WGS sequence"/>
</dbReference>
<dbReference type="Gene3D" id="3.40.430.10">
    <property type="entry name" value="Dihydrofolate Reductase, subunit A"/>
    <property type="match status" value="1"/>
</dbReference>
<dbReference type="STRING" id="530584.SAMN05421630_1011050"/>
<dbReference type="InterPro" id="IPR050765">
    <property type="entry name" value="Riboflavin_Biosynth_HTPR"/>
</dbReference>
<dbReference type="PANTHER" id="PTHR38011:SF11">
    <property type="entry name" value="2,5-DIAMINO-6-RIBOSYLAMINO-4(3H)-PYRIMIDINONE 5'-PHOSPHATE REDUCTASE"/>
    <property type="match status" value="1"/>
</dbReference>
<dbReference type="PANTHER" id="PTHR38011">
    <property type="entry name" value="DIHYDROFOLATE REDUCTASE FAMILY PROTEIN (AFU_ORTHOLOGUE AFUA_8G06820)"/>
    <property type="match status" value="1"/>
</dbReference>
<dbReference type="OrthoDB" id="7949219at2"/>
<dbReference type="Pfam" id="PF01872">
    <property type="entry name" value="RibD_C"/>
    <property type="match status" value="1"/>
</dbReference>
<evidence type="ECO:0000313" key="2">
    <source>
        <dbReference type="Proteomes" id="UP000199494"/>
    </source>
</evidence>
<dbReference type="InterPro" id="IPR024072">
    <property type="entry name" value="DHFR-like_dom_sf"/>
</dbReference>
<dbReference type="SUPFAM" id="SSF53597">
    <property type="entry name" value="Dihydrofolate reductase-like"/>
    <property type="match status" value="1"/>
</dbReference>
<dbReference type="EMBL" id="FMZE01000001">
    <property type="protein sequence ID" value="SDC26584.1"/>
    <property type="molecule type" value="Genomic_DNA"/>
</dbReference>